<dbReference type="Pfam" id="PF09692">
    <property type="entry name" value="Arb1"/>
    <property type="match status" value="1"/>
</dbReference>
<dbReference type="AlphaFoldDB" id="A0AAW0GXC0"/>
<organism evidence="2 3">
    <name type="scientific">Cerrena zonata</name>
    <dbReference type="NCBI Taxonomy" id="2478898"/>
    <lineage>
        <taxon>Eukaryota</taxon>
        <taxon>Fungi</taxon>
        <taxon>Dikarya</taxon>
        <taxon>Basidiomycota</taxon>
        <taxon>Agaricomycotina</taxon>
        <taxon>Agaricomycetes</taxon>
        <taxon>Polyporales</taxon>
        <taxon>Cerrenaceae</taxon>
        <taxon>Cerrena</taxon>
    </lineage>
</organism>
<dbReference type="EMBL" id="JASBNA010000001">
    <property type="protein sequence ID" value="KAK7696124.1"/>
    <property type="molecule type" value="Genomic_DNA"/>
</dbReference>
<feature type="compositionally biased region" description="Basic and acidic residues" evidence="1">
    <location>
        <begin position="359"/>
        <end position="377"/>
    </location>
</feature>
<feature type="region of interest" description="Disordered" evidence="1">
    <location>
        <begin position="569"/>
        <end position="598"/>
    </location>
</feature>
<feature type="compositionally biased region" description="Polar residues" evidence="1">
    <location>
        <begin position="1"/>
        <end position="14"/>
    </location>
</feature>
<dbReference type="GO" id="GO:0033167">
    <property type="term" value="C:ARC complex"/>
    <property type="evidence" value="ECO:0007669"/>
    <property type="project" value="InterPro"/>
</dbReference>
<feature type="region of interest" description="Disordered" evidence="1">
    <location>
        <begin position="359"/>
        <end position="388"/>
    </location>
</feature>
<gene>
    <name evidence="2" type="ORF">QCA50_000767</name>
</gene>
<reference evidence="2 3" key="1">
    <citation type="submission" date="2022-09" db="EMBL/GenBank/DDBJ databases">
        <authorList>
            <person name="Palmer J.M."/>
        </authorList>
    </citation>
    <scope>NUCLEOTIDE SEQUENCE [LARGE SCALE GENOMIC DNA]</scope>
    <source>
        <strain evidence="2 3">DSM 7382</strain>
    </source>
</reference>
<name>A0AAW0GXC0_9APHY</name>
<keyword evidence="3" id="KW-1185">Reference proteome</keyword>
<dbReference type="InterPro" id="IPR018606">
    <property type="entry name" value="Arb1"/>
</dbReference>
<accession>A0AAW0GXC0</accession>
<feature type="compositionally biased region" description="Basic and acidic residues" evidence="1">
    <location>
        <begin position="208"/>
        <end position="240"/>
    </location>
</feature>
<evidence type="ECO:0000313" key="2">
    <source>
        <dbReference type="EMBL" id="KAK7696124.1"/>
    </source>
</evidence>
<evidence type="ECO:0000256" key="1">
    <source>
        <dbReference type="SAM" id="MobiDB-lite"/>
    </source>
</evidence>
<proteinExistence type="predicted"/>
<evidence type="ECO:0000313" key="3">
    <source>
        <dbReference type="Proteomes" id="UP001385951"/>
    </source>
</evidence>
<sequence length="689" mass="77778">MSAATETQNETQPTPIDPPSFEAPWLTFPPFPGPPPGVTLIPFSEFKPTGLFIRMEEDDGPEIDPLGIPTVTLLVKHALTEEEQIRKKKKRKTTVKIGGEVRRLIWYEEWEEGEHMRRCTTNPLTSRVDRLHQAVQDFRSISRSWPPPTTGVPQLWDAFRLYIGILSRILPPPSKRRQFQQDEGGGGDDDDDDAPGDVNEVEMVNNEEEVKQRRQKRQEEEKEKRKKDFDDAARARAERRGELKEQRMEYFFNDPELAMKEFFSAHFRDKGLVWDEKHCKGGPILVEFFLNFVIRSNVFPEYDRELRRAVDIVKKAKFELPLTFQVGKAIPDLFNVGCEYLFGNMTNALVVWEDVATETKKEEDKDETAKPEEKNEEPATTQEEPVDPIAIDAEPTITIIDPNDPSFQLPLAVERDAVADNVDINGIEVAPTSGWGDISNWTPSTTENQTSAWGDTNGGWDDPTIGTWDASEITGPSIEDDWLPTHQKSLTDLFGPTVFPMTHTTGVIERSTRRILRVVDVPPKAAGGKKKKTRSPAGAVEEDLERLMGYVVLGPWKKVGNDVRSDITPPIILPDSRGPTTLDDPETSPAPKPDAHIHDPAKDEITVLIEPKACEKLKDAVGMGVLATWIQLARTDTEATEEWAGLKKNGEKKGAPGVNGQTTKWWYMEQVMATFVSFHTDRYYPDQDD</sequence>
<feature type="region of interest" description="Disordered" evidence="1">
    <location>
        <begin position="173"/>
        <end position="240"/>
    </location>
</feature>
<feature type="region of interest" description="Disordered" evidence="1">
    <location>
        <begin position="1"/>
        <end position="29"/>
    </location>
</feature>
<protein>
    <submittedName>
        <fullName evidence="2">Uncharacterized protein</fullName>
    </submittedName>
</protein>
<dbReference type="GO" id="GO:0031047">
    <property type="term" value="P:regulatory ncRNA-mediated gene silencing"/>
    <property type="evidence" value="ECO:0007669"/>
    <property type="project" value="InterPro"/>
</dbReference>
<feature type="compositionally biased region" description="Acidic residues" evidence="1">
    <location>
        <begin position="185"/>
        <end position="195"/>
    </location>
</feature>
<comment type="caution">
    <text evidence="2">The sequence shown here is derived from an EMBL/GenBank/DDBJ whole genome shotgun (WGS) entry which is preliminary data.</text>
</comment>
<dbReference type="Proteomes" id="UP001385951">
    <property type="component" value="Unassembled WGS sequence"/>
</dbReference>